<feature type="domain" description="START" evidence="6">
    <location>
        <begin position="107"/>
        <end position="216"/>
    </location>
</feature>
<organism evidence="7 8">
    <name type="scientific">Solanum tuberosum</name>
    <name type="common">Potato</name>
    <dbReference type="NCBI Taxonomy" id="4113"/>
    <lineage>
        <taxon>Eukaryota</taxon>
        <taxon>Viridiplantae</taxon>
        <taxon>Streptophyta</taxon>
        <taxon>Embryophyta</taxon>
        <taxon>Tracheophyta</taxon>
        <taxon>Spermatophyta</taxon>
        <taxon>Magnoliopsida</taxon>
        <taxon>eudicotyledons</taxon>
        <taxon>Gunneridae</taxon>
        <taxon>Pentapetalae</taxon>
        <taxon>asterids</taxon>
        <taxon>lamiids</taxon>
        <taxon>Solanales</taxon>
        <taxon>Solanaceae</taxon>
        <taxon>Solanoideae</taxon>
        <taxon>Solaneae</taxon>
        <taxon>Solanum</taxon>
    </lineage>
</organism>
<evidence type="ECO:0000259" key="6">
    <source>
        <dbReference type="PROSITE" id="PS50848"/>
    </source>
</evidence>
<keyword evidence="8" id="KW-1185">Reference proteome</keyword>
<dbReference type="InterPro" id="IPR057993">
    <property type="entry name" value="HD-Zip_IV_C"/>
</dbReference>
<evidence type="ECO:0000256" key="4">
    <source>
        <dbReference type="ARBA" id="ARBA00023163"/>
    </source>
</evidence>
<evidence type="ECO:0000256" key="3">
    <source>
        <dbReference type="ARBA" id="ARBA00023155"/>
    </source>
</evidence>
<dbReference type="InterPro" id="IPR002913">
    <property type="entry name" value="START_lipid-bd_dom"/>
</dbReference>
<keyword evidence="2" id="KW-0238">DNA-binding</keyword>
<keyword evidence="3" id="KW-0371">Homeobox</keyword>
<proteinExistence type="predicted"/>
<dbReference type="Proteomes" id="UP000826656">
    <property type="component" value="Unassembled WGS sequence"/>
</dbReference>
<name>A0ABQ7WHE4_SOLTU</name>
<dbReference type="EMBL" id="JAIVGD010000002">
    <property type="protein sequence ID" value="KAH0780123.1"/>
    <property type="molecule type" value="Genomic_DNA"/>
</dbReference>
<keyword evidence="4" id="KW-0804">Transcription</keyword>
<accession>A0ABQ7WHE4</accession>
<dbReference type="PANTHER" id="PTHR45654">
    <property type="entry name" value="HOMEOBOX-LEUCINE ZIPPER PROTEIN MERISTEM L1"/>
    <property type="match status" value="1"/>
</dbReference>
<dbReference type="PANTHER" id="PTHR45654:SF83">
    <property type="entry name" value="START DOMAIN-CONTAINING PROTEIN"/>
    <property type="match status" value="1"/>
</dbReference>
<evidence type="ECO:0000256" key="5">
    <source>
        <dbReference type="ARBA" id="ARBA00023242"/>
    </source>
</evidence>
<protein>
    <recommendedName>
        <fullName evidence="6">START domain-containing protein</fullName>
    </recommendedName>
</protein>
<dbReference type="PROSITE" id="PS50848">
    <property type="entry name" value="START"/>
    <property type="match status" value="1"/>
</dbReference>
<gene>
    <name evidence="7" type="ORF">KY290_006550</name>
</gene>
<keyword evidence="1" id="KW-0805">Transcription regulation</keyword>
<keyword evidence="5" id="KW-0539">Nucleus</keyword>
<evidence type="ECO:0000313" key="7">
    <source>
        <dbReference type="EMBL" id="KAH0780123.1"/>
    </source>
</evidence>
<evidence type="ECO:0000256" key="2">
    <source>
        <dbReference type="ARBA" id="ARBA00023125"/>
    </source>
</evidence>
<evidence type="ECO:0000256" key="1">
    <source>
        <dbReference type="ARBA" id="ARBA00023015"/>
    </source>
</evidence>
<reference evidence="7 8" key="1">
    <citation type="journal article" date="2021" name="bioRxiv">
        <title>Chromosome-scale and haplotype-resolved genome assembly of a tetraploid potato cultivar.</title>
        <authorList>
            <person name="Sun H."/>
            <person name="Jiao W.-B."/>
            <person name="Krause K."/>
            <person name="Campoy J.A."/>
            <person name="Goel M."/>
            <person name="Folz-Donahue K."/>
            <person name="Kukat C."/>
            <person name="Huettel B."/>
            <person name="Schneeberger K."/>
        </authorList>
    </citation>
    <scope>NUCLEOTIDE SEQUENCE [LARGE SCALE GENOMIC DNA]</scope>
    <source>
        <strain evidence="7">SolTubOtavaFocal</strain>
        <tissue evidence="7">Leaves</tissue>
    </source>
</reference>
<evidence type="ECO:0000313" key="8">
    <source>
        <dbReference type="Proteomes" id="UP000826656"/>
    </source>
</evidence>
<comment type="caution">
    <text evidence="7">The sequence shown here is derived from an EMBL/GenBank/DDBJ whole genome shotgun (WGS) entry which is preliminary data.</text>
</comment>
<sequence length="389" mass="44831">MTQKKTQNDISDTTSTFQKENERFRCEIMAMKEAMKNNMCLERDGPLIGEEERARNLEILKMKTQRLRDERTRLSNIISCFGGKSSVMDSNLAPPKSTFGSATNPLENGENSVISEIVVPAMNEMLGLLNVDDPIWVKSPTDERWFIHRESYDRTFPKPNRPYKSSTARIESSKDCGVVSMTAIELIQNFLDPISWMNMFPTIVTNARILEVLDSGNMGGSIQLVTWIEHVQVDEKYQVDRIFRDLLLDCQIYGAKRWIVTLQRMSERYNYARGATCPTRHDLKGVINDMSEEMKSVWQLSQRMVKSFCQVLSMTNKLNFTALSQLNSGDRVSIRQNEEITQPNSFIVTAATSQRLPLPFETIFDFLKDNKTRCQRSDVGCFDRWKYDD</sequence>
<dbReference type="InterPro" id="IPR042160">
    <property type="entry name" value="HD-Zip_IV"/>
</dbReference>
<dbReference type="Pfam" id="PF25797">
    <property type="entry name" value="PDF2_C"/>
    <property type="match status" value="1"/>
</dbReference>